<dbReference type="Gene3D" id="3.30.310.50">
    <property type="entry name" value="Alpha-D-phosphohexomutase, C-terminal domain"/>
    <property type="match status" value="1"/>
</dbReference>
<dbReference type="InterPro" id="IPR016066">
    <property type="entry name" value="A-D-PHexomutase_CS"/>
</dbReference>
<dbReference type="GO" id="GO:0005975">
    <property type="term" value="P:carbohydrate metabolic process"/>
    <property type="evidence" value="ECO:0007669"/>
    <property type="project" value="InterPro"/>
</dbReference>
<evidence type="ECO:0000256" key="2">
    <source>
        <dbReference type="ARBA" id="ARBA00010231"/>
    </source>
</evidence>
<dbReference type="GO" id="GO:0004615">
    <property type="term" value="F:phosphomannomutase activity"/>
    <property type="evidence" value="ECO:0007669"/>
    <property type="project" value="TreeGrafter"/>
</dbReference>
<dbReference type="SUPFAM" id="SSF55957">
    <property type="entry name" value="Phosphoglucomutase, C-terminal domain"/>
    <property type="match status" value="1"/>
</dbReference>
<evidence type="ECO:0000256" key="4">
    <source>
        <dbReference type="SAM" id="MobiDB-lite"/>
    </source>
</evidence>
<dbReference type="Pfam" id="PF02880">
    <property type="entry name" value="PGM_PMM_III"/>
    <property type="match status" value="1"/>
</dbReference>
<feature type="region of interest" description="Disordered" evidence="4">
    <location>
        <begin position="180"/>
        <end position="201"/>
    </location>
</feature>
<reference evidence="7" key="1">
    <citation type="submission" date="2021-04" db="EMBL/GenBank/DDBJ databases">
        <title>Phylogenetic analysis of Acidobacteriaceae.</title>
        <authorList>
            <person name="Qiu L."/>
            <person name="Zhang Q."/>
        </authorList>
    </citation>
    <scope>NUCLEOTIDE SEQUENCE</scope>
    <source>
        <strain evidence="7">DSM 25168</strain>
    </source>
</reference>
<feature type="domain" description="Alpha-D-phosphohexomutase alpha/beta/alpha" evidence="5">
    <location>
        <begin position="26"/>
        <end position="169"/>
    </location>
</feature>
<organism evidence="7 8">
    <name type="scientific">Occallatibacter riparius</name>
    <dbReference type="NCBI Taxonomy" id="1002689"/>
    <lineage>
        <taxon>Bacteria</taxon>
        <taxon>Pseudomonadati</taxon>
        <taxon>Acidobacteriota</taxon>
        <taxon>Terriglobia</taxon>
        <taxon>Terriglobales</taxon>
        <taxon>Acidobacteriaceae</taxon>
        <taxon>Occallatibacter</taxon>
    </lineage>
</organism>
<proteinExistence type="inferred from homology"/>
<protein>
    <recommendedName>
        <fullName evidence="9">Phosphomannomutase</fullName>
    </recommendedName>
</protein>
<dbReference type="InterPro" id="IPR005844">
    <property type="entry name" value="A-D-PHexomutase_a/b/a-I"/>
</dbReference>
<evidence type="ECO:0000313" key="7">
    <source>
        <dbReference type="EMBL" id="UWZ85439.1"/>
    </source>
</evidence>
<comment type="similarity">
    <text evidence="2">Belongs to the phosphohexose mutase family.</text>
</comment>
<evidence type="ECO:0000259" key="5">
    <source>
        <dbReference type="Pfam" id="PF02878"/>
    </source>
</evidence>
<dbReference type="InterPro" id="IPR036900">
    <property type="entry name" value="A-D-PHexomutase_C_sf"/>
</dbReference>
<evidence type="ECO:0008006" key="9">
    <source>
        <dbReference type="Google" id="ProtNLM"/>
    </source>
</evidence>
<dbReference type="RefSeq" id="WP_260794970.1">
    <property type="nucleotide sequence ID" value="NZ_CP093313.1"/>
</dbReference>
<dbReference type="PANTHER" id="PTHR42946">
    <property type="entry name" value="PHOSPHOHEXOSE MUTASE"/>
    <property type="match status" value="1"/>
</dbReference>
<dbReference type="InterPro" id="IPR050060">
    <property type="entry name" value="Phosphoglucosamine_mutase"/>
</dbReference>
<dbReference type="PROSITE" id="PS00710">
    <property type="entry name" value="PGM_PMM"/>
    <property type="match status" value="1"/>
</dbReference>
<dbReference type="SUPFAM" id="SSF53738">
    <property type="entry name" value="Phosphoglucomutase, first 3 domains"/>
    <property type="match status" value="2"/>
</dbReference>
<dbReference type="AlphaFoldDB" id="A0A9J7BS79"/>
<name>A0A9J7BS79_9BACT</name>
<comment type="cofactor">
    <cofactor evidence="1">
        <name>Mg(2+)</name>
        <dbReference type="ChEBI" id="CHEBI:18420"/>
    </cofactor>
</comment>
<evidence type="ECO:0000313" key="8">
    <source>
        <dbReference type="Proteomes" id="UP001059380"/>
    </source>
</evidence>
<accession>A0A9J7BS79</accession>
<dbReference type="Proteomes" id="UP001059380">
    <property type="component" value="Chromosome"/>
</dbReference>
<dbReference type="Gene3D" id="3.40.120.10">
    <property type="entry name" value="Alpha-D-Glucose-1,6-Bisphosphate, subunit A, domain 3"/>
    <property type="match status" value="3"/>
</dbReference>
<keyword evidence="8" id="KW-1185">Reference proteome</keyword>
<feature type="domain" description="Alpha-D-phosphohexomutase alpha/beta/alpha" evidence="6">
    <location>
        <begin position="318"/>
        <end position="436"/>
    </location>
</feature>
<evidence type="ECO:0000256" key="1">
    <source>
        <dbReference type="ARBA" id="ARBA00001946"/>
    </source>
</evidence>
<keyword evidence="3" id="KW-0597">Phosphoprotein</keyword>
<dbReference type="KEGG" id="orp:MOP44_05730"/>
<dbReference type="PANTHER" id="PTHR42946:SF1">
    <property type="entry name" value="PHOSPHOGLUCOMUTASE (ALPHA-D-GLUCOSE-1,6-BISPHOSPHATE-DEPENDENT)"/>
    <property type="match status" value="1"/>
</dbReference>
<evidence type="ECO:0000256" key="3">
    <source>
        <dbReference type="ARBA" id="ARBA00022553"/>
    </source>
</evidence>
<dbReference type="GO" id="GO:0000287">
    <property type="term" value="F:magnesium ion binding"/>
    <property type="evidence" value="ECO:0007669"/>
    <property type="project" value="InterPro"/>
</dbReference>
<dbReference type="InterPro" id="IPR005846">
    <property type="entry name" value="A-D-PHexomutase_a/b/a-III"/>
</dbReference>
<dbReference type="Pfam" id="PF02878">
    <property type="entry name" value="PGM_PMM_I"/>
    <property type="match status" value="1"/>
</dbReference>
<dbReference type="InterPro" id="IPR016055">
    <property type="entry name" value="A-D-PHexomutase_a/b/a-I/II/III"/>
</dbReference>
<gene>
    <name evidence="7" type="ORF">MOP44_05730</name>
</gene>
<sequence>MQPARTSIAEAPLVSLLSFEPRVLGFGTSGRRGRVCDLTQIEIYICALGELEYLQSLDPAQGGIGKGDEFFYAYDLRPSSSQFVPEEQGRGEIAQAIERAIRDAGMRPVNCGRIPTPALAFHALARRKGSMMITGSHIPFDRNGYKTNTCCGELLKEHEAPIAEYVHRVRERIYNQPAHESPFNTQGMFKSGHAELSPEDPSAREGYIRRYVDFFSGDSLAGMRIRCYQHSAVGRDLLVELLRALGAEVTPAGRSDAFVPIDTENIDAERLAVIQALADKAIAEDGPFFAVVSTDGDSDRPLLLGFEEDGRTVKFFGGDQLGMIAAEFLGADAVVVPVSCNDGIDRGPLADKLEPRTRIGSPFVIAGMSGALRKGKQRVCGWEANGGFLTGSDIVRNGRTLTALPTRDAILPLLAALFSAKEKGVSLAELFSALPSRHSRAGLLKEFPRATALRIINAFCCDHPRIREVDFDAAGHPIALDEQRDPVELTPELSSALNEIRARCGIFFDCFGPVSRLNYVDGVRITFAGGEVAHLRPSGNADEFRIYAAADSLARCEEIVRLGIAEPDGILRRLERHIATEK</sequence>
<evidence type="ECO:0000259" key="6">
    <source>
        <dbReference type="Pfam" id="PF02880"/>
    </source>
</evidence>
<dbReference type="EMBL" id="CP093313">
    <property type="protein sequence ID" value="UWZ85439.1"/>
    <property type="molecule type" value="Genomic_DNA"/>
</dbReference>